<keyword evidence="2" id="KW-0479">Metal-binding</keyword>
<comment type="caution">
    <text evidence="4">The sequence shown here is derived from an EMBL/GenBank/DDBJ whole genome shotgun (WGS) entry which is preliminary data.</text>
</comment>
<dbReference type="GO" id="GO:0046872">
    <property type="term" value="F:metal ion binding"/>
    <property type="evidence" value="ECO:0007669"/>
    <property type="project" value="UniProtKB-KW"/>
</dbReference>
<evidence type="ECO:0000256" key="1">
    <source>
        <dbReference type="ARBA" id="ARBA00010996"/>
    </source>
</evidence>
<protein>
    <submittedName>
        <fullName evidence="4">SCO family protein</fullName>
    </submittedName>
</protein>
<keyword evidence="2" id="KW-0186">Copper</keyword>
<evidence type="ECO:0000313" key="4">
    <source>
        <dbReference type="EMBL" id="NHO67021.1"/>
    </source>
</evidence>
<dbReference type="AlphaFoldDB" id="A0A9E5T1R0"/>
<keyword evidence="5" id="KW-1185">Reference proteome</keyword>
<gene>
    <name evidence="4" type="ORF">G8770_15830</name>
</gene>
<feature type="binding site" evidence="2">
    <location>
        <position position="75"/>
    </location>
    <ligand>
        <name>Cu cation</name>
        <dbReference type="ChEBI" id="CHEBI:23378"/>
    </ligand>
</feature>
<feature type="disulfide bond" description="Redox-active" evidence="3">
    <location>
        <begin position="71"/>
        <end position="75"/>
    </location>
</feature>
<feature type="binding site" evidence="2">
    <location>
        <position position="71"/>
    </location>
    <ligand>
        <name>Cu cation</name>
        <dbReference type="ChEBI" id="CHEBI:23378"/>
    </ligand>
</feature>
<dbReference type="PANTHER" id="PTHR12151:SF25">
    <property type="entry name" value="LINALOOL DEHYDRATASE_ISOMERASE DOMAIN-CONTAINING PROTEIN"/>
    <property type="match status" value="1"/>
</dbReference>
<evidence type="ECO:0000313" key="5">
    <source>
        <dbReference type="Proteomes" id="UP000787472"/>
    </source>
</evidence>
<keyword evidence="3" id="KW-1015">Disulfide bond</keyword>
<reference evidence="4" key="1">
    <citation type="submission" date="2020-03" db="EMBL/GenBank/DDBJ databases">
        <authorList>
            <person name="Guo F."/>
        </authorList>
    </citation>
    <scope>NUCLEOTIDE SEQUENCE</scope>
    <source>
        <strain evidence="4">JCM 30134</strain>
    </source>
</reference>
<evidence type="ECO:0000256" key="2">
    <source>
        <dbReference type="PIRSR" id="PIRSR603782-1"/>
    </source>
</evidence>
<dbReference type="Proteomes" id="UP000787472">
    <property type="component" value="Unassembled WGS sequence"/>
</dbReference>
<dbReference type="CDD" id="cd02968">
    <property type="entry name" value="SCO"/>
    <property type="match status" value="1"/>
</dbReference>
<evidence type="ECO:0000256" key="3">
    <source>
        <dbReference type="PIRSR" id="PIRSR603782-2"/>
    </source>
</evidence>
<dbReference type="SUPFAM" id="SSF52833">
    <property type="entry name" value="Thioredoxin-like"/>
    <property type="match status" value="1"/>
</dbReference>
<accession>A0A9E5T1R0</accession>
<proteinExistence type="inferred from homology"/>
<dbReference type="EMBL" id="JAAONZ010000013">
    <property type="protein sequence ID" value="NHO67021.1"/>
    <property type="molecule type" value="Genomic_DNA"/>
</dbReference>
<organism evidence="4 5">
    <name type="scientific">Pseudomaricurvus hydrocarbonicus</name>
    <dbReference type="NCBI Taxonomy" id="1470433"/>
    <lineage>
        <taxon>Bacteria</taxon>
        <taxon>Pseudomonadati</taxon>
        <taxon>Pseudomonadota</taxon>
        <taxon>Gammaproteobacteria</taxon>
        <taxon>Cellvibrionales</taxon>
        <taxon>Cellvibrionaceae</taxon>
        <taxon>Pseudomaricurvus</taxon>
    </lineage>
</organism>
<dbReference type="RefSeq" id="WP_167188929.1">
    <property type="nucleotide sequence ID" value="NZ_JAAONZ010000013.1"/>
</dbReference>
<comment type="similarity">
    <text evidence="1">Belongs to the SCO1/2 family.</text>
</comment>
<sequence>MLIALGVITTALAVNFWVWKNTPDLPQIEGVFIPAPRPLANFILQDQYNQAFSNQQLQGHWNLLAYGFTNCPDFCPTLLTELAKVTDKLQQQQQFDDLQVIFYSIDPERDGSEQLAQYMAHFNSDFIGLRRQTKEATLLPTTPAINTATNQPTNVAAASRPDPTDWTAFEKSLGIVYSRSPEAGSAGPEEQDPFYSVAHGTMMYLINPNGELQAILRPQSSADGVASFAAEQVYQDYIAVRRYADTASSNRRTLSH</sequence>
<dbReference type="PANTHER" id="PTHR12151">
    <property type="entry name" value="ELECTRON TRANSPORT PROTIN SCO1/SENC FAMILY MEMBER"/>
    <property type="match status" value="1"/>
</dbReference>
<dbReference type="InterPro" id="IPR036249">
    <property type="entry name" value="Thioredoxin-like_sf"/>
</dbReference>
<name>A0A9E5T1R0_9GAMM</name>
<dbReference type="Gene3D" id="3.40.30.10">
    <property type="entry name" value="Glutaredoxin"/>
    <property type="match status" value="1"/>
</dbReference>
<dbReference type="InterPro" id="IPR003782">
    <property type="entry name" value="SCO1/SenC"/>
</dbReference>
<dbReference type="Pfam" id="PF02630">
    <property type="entry name" value="SCO1-SenC"/>
    <property type="match status" value="1"/>
</dbReference>